<feature type="region of interest" description="Disordered" evidence="4">
    <location>
        <begin position="1"/>
        <end position="50"/>
    </location>
</feature>
<dbReference type="InterPro" id="IPR046848">
    <property type="entry name" value="E_motif"/>
</dbReference>
<accession>A0A1R3J1A0</accession>
<dbReference type="FunFam" id="1.25.40.10:FF:000366">
    <property type="entry name" value="Pentatricopeptide (PPR) repeat-containing protein"/>
    <property type="match status" value="1"/>
</dbReference>
<dbReference type="Pfam" id="PF01535">
    <property type="entry name" value="PPR"/>
    <property type="match status" value="3"/>
</dbReference>
<evidence type="ECO:0000313" key="7">
    <source>
        <dbReference type="Proteomes" id="UP000187203"/>
    </source>
</evidence>
<sequence>MKPSISNGSSSSSTSSFRKPKPRPSSSSKTSTFSFRKTKPHISNGSPSSQDPLITHFASLIRSSKNILQLRQIHAQVFHRNLSSSSNLTCLLISVSSSLKSVPYALSVFNHFHRKSLFLFNALIRGLTDNSNFQSSVSHFLLMLSHGVCPDRLTYPFVLKSIAGLGLRFLGLILHGRITKCGFEFDSFVRVSLVELYVNLEELGLALQVFEESPERIKNGSILLWNVLINGYCKVGNLRKAIELFKAMPERNIGSFNSLINGFMRNGDSGEAMVLFNEMKEKDVVSWTTMVDGFSQNGDHEKALSMFFKMLEGGLKPNNLTLVSALSACAKLGALEAGVRIHNYFLENGFQLNKAIGPALVNMYAKCGDIQSACKVFDETKEKDILTWSVMIWGWAIHGYYEQAFQCFKKMMFSGIKPDEVIFLALLTACSHAGQVKLGLNFFDSMRLDYSIEPTMKHYTLVVDLLGRAGRLDEALEFIEWMPISPDFVTWGALFCACRAHKNIKMAELVSEKLLQLEPKHPGSYVFLSNVYAAVGRWEDVERVRMVMQNRAVGKDPGWSYIEVGGQVHSFVAGDHAHKHAREIYLKLEEIVAGAREQGYMPETGWVLHNIEEEEKEDALGSHSEKLALAFALICTSPGTCIRIVKNLRVCGDCHSLMKYASKMSQRDIVLRDIKRFHHFKNGVCSCGDYW</sequence>
<dbReference type="Gene3D" id="1.25.40.10">
    <property type="entry name" value="Tetratricopeptide repeat domain"/>
    <property type="match status" value="5"/>
</dbReference>
<dbReference type="PANTHER" id="PTHR47926:SF492">
    <property type="entry name" value="DYW DOMAIN-CONTAINING PROTEIN"/>
    <property type="match status" value="1"/>
</dbReference>
<dbReference type="InterPro" id="IPR046960">
    <property type="entry name" value="PPR_At4g14850-like_plant"/>
</dbReference>
<organism evidence="6 7">
    <name type="scientific">Corchorus olitorius</name>
    <dbReference type="NCBI Taxonomy" id="93759"/>
    <lineage>
        <taxon>Eukaryota</taxon>
        <taxon>Viridiplantae</taxon>
        <taxon>Streptophyta</taxon>
        <taxon>Embryophyta</taxon>
        <taxon>Tracheophyta</taxon>
        <taxon>Spermatophyta</taxon>
        <taxon>Magnoliopsida</taxon>
        <taxon>eudicotyledons</taxon>
        <taxon>Gunneridae</taxon>
        <taxon>Pentapetalae</taxon>
        <taxon>rosids</taxon>
        <taxon>malvids</taxon>
        <taxon>Malvales</taxon>
        <taxon>Malvaceae</taxon>
        <taxon>Grewioideae</taxon>
        <taxon>Apeibeae</taxon>
        <taxon>Corchorus</taxon>
    </lineage>
</organism>
<name>A0A1R3J1A0_9ROSI</name>
<feature type="compositionally biased region" description="Low complexity" evidence="4">
    <location>
        <begin position="24"/>
        <end position="35"/>
    </location>
</feature>
<feature type="repeat" description="PPR" evidence="3">
    <location>
        <begin position="221"/>
        <end position="255"/>
    </location>
</feature>
<evidence type="ECO:0000313" key="6">
    <source>
        <dbReference type="EMBL" id="OMO88605.1"/>
    </source>
</evidence>
<dbReference type="InterPro" id="IPR032867">
    <property type="entry name" value="DYW_dom"/>
</dbReference>
<dbReference type="Proteomes" id="UP000187203">
    <property type="component" value="Unassembled WGS sequence"/>
</dbReference>
<dbReference type="EMBL" id="AWUE01017042">
    <property type="protein sequence ID" value="OMO88605.1"/>
    <property type="molecule type" value="Genomic_DNA"/>
</dbReference>
<dbReference type="GO" id="GO:0009451">
    <property type="term" value="P:RNA modification"/>
    <property type="evidence" value="ECO:0007669"/>
    <property type="project" value="InterPro"/>
</dbReference>
<dbReference type="Pfam" id="PF13041">
    <property type="entry name" value="PPR_2"/>
    <property type="match status" value="2"/>
</dbReference>
<dbReference type="InterPro" id="IPR011990">
    <property type="entry name" value="TPR-like_helical_dom_sf"/>
</dbReference>
<proteinExistence type="inferred from homology"/>
<dbReference type="GO" id="GO:0003723">
    <property type="term" value="F:RNA binding"/>
    <property type="evidence" value="ECO:0007669"/>
    <property type="project" value="InterPro"/>
</dbReference>
<gene>
    <name evidence="6" type="ORF">COLO4_20168</name>
</gene>
<protein>
    <recommendedName>
        <fullName evidence="5">DYW domain-containing protein</fullName>
    </recommendedName>
</protein>
<dbReference type="PROSITE" id="PS51375">
    <property type="entry name" value="PPR"/>
    <property type="match status" value="4"/>
</dbReference>
<dbReference type="OrthoDB" id="185373at2759"/>
<reference evidence="7" key="1">
    <citation type="submission" date="2013-09" db="EMBL/GenBank/DDBJ databases">
        <title>Corchorus olitorius genome sequencing.</title>
        <authorList>
            <person name="Alam M."/>
            <person name="Haque M.S."/>
            <person name="Islam M.S."/>
            <person name="Emdad E.M."/>
            <person name="Islam M.M."/>
            <person name="Ahmed B."/>
            <person name="Halim A."/>
            <person name="Hossen Q.M.M."/>
            <person name="Hossain M.Z."/>
            <person name="Ahmed R."/>
            <person name="Khan M.M."/>
            <person name="Islam R."/>
            <person name="Rashid M.M."/>
            <person name="Khan S.A."/>
            <person name="Rahman M.S."/>
            <person name="Alam M."/>
            <person name="Yahiya A.S."/>
            <person name="Khan M.S."/>
            <person name="Azam M.S."/>
            <person name="Haque T."/>
            <person name="Lashkar M.Z.H."/>
            <person name="Akhand A.I."/>
            <person name="Morshed G."/>
            <person name="Roy S."/>
            <person name="Uddin K.S."/>
            <person name="Rabeya T."/>
            <person name="Hossain A.S."/>
            <person name="Chowdhury A."/>
            <person name="Snigdha A.R."/>
            <person name="Mortoza M.S."/>
            <person name="Matin S.A."/>
            <person name="Hoque S.M.E."/>
            <person name="Islam M.K."/>
            <person name="Roy D.K."/>
            <person name="Haider R."/>
            <person name="Moosa M.M."/>
            <person name="Elias S.M."/>
            <person name="Hasan A.M."/>
            <person name="Jahan S."/>
            <person name="Shafiuddin M."/>
            <person name="Mahmood N."/>
            <person name="Shommy N.S."/>
        </authorList>
    </citation>
    <scope>NUCLEOTIDE SEQUENCE [LARGE SCALE GENOMIC DNA]</scope>
    <source>
        <strain evidence="7">cv. O-4</strain>
    </source>
</reference>
<comment type="similarity">
    <text evidence="1">Belongs to the PPR family. PCMP-H subfamily.</text>
</comment>
<keyword evidence="2" id="KW-0677">Repeat</keyword>
<feature type="repeat" description="PPR" evidence="3">
    <location>
        <begin position="116"/>
        <end position="150"/>
    </location>
</feature>
<dbReference type="FunFam" id="1.25.40.10:FF:000031">
    <property type="entry name" value="Pentatricopeptide repeat-containing protein mitochondrial"/>
    <property type="match status" value="1"/>
</dbReference>
<evidence type="ECO:0000256" key="4">
    <source>
        <dbReference type="SAM" id="MobiDB-lite"/>
    </source>
</evidence>
<feature type="compositionally biased region" description="Polar residues" evidence="4">
    <location>
        <begin position="41"/>
        <end position="50"/>
    </location>
</feature>
<feature type="domain" description="DYW" evidence="5">
    <location>
        <begin position="599"/>
        <end position="691"/>
    </location>
</feature>
<dbReference type="NCBIfam" id="TIGR00756">
    <property type="entry name" value="PPR"/>
    <property type="match status" value="4"/>
</dbReference>
<dbReference type="SUPFAM" id="SSF48452">
    <property type="entry name" value="TPR-like"/>
    <property type="match status" value="2"/>
</dbReference>
<dbReference type="GO" id="GO:0008270">
    <property type="term" value="F:zinc ion binding"/>
    <property type="evidence" value="ECO:0007669"/>
    <property type="project" value="InterPro"/>
</dbReference>
<dbReference type="AlphaFoldDB" id="A0A1R3J1A0"/>
<dbReference type="Pfam" id="PF20431">
    <property type="entry name" value="E_motif"/>
    <property type="match status" value="1"/>
</dbReference>
<evidence type="ECO:0000256" key="2">
    <source>
        <dbReference type="ARBA" id="ARBA00022737"/>
    </source>
</evidence>
<dbReference type="InterPro" id="IPR002885">
    <property type="entry name" value="PPR_rpt"/>
</dbReference>
<feature type="repeat" description="PPR" evidence="3">
    <location>
        <begin position="283"/>
        <end position="317"/>
    </location>
</feature>
<evidence type="ECO:0000256" key="1">
    <source>
        <dbReference type="ARBA" id="ARBA00006643"/>
    </source>
</evidence>
<comment type="caution">
    <text evidence="6">The sequence shown here is derived from an EMBL/GenBank/DDBJ whole genome shotgun (WGS) entry which is preliminary data.</text>
</comment>
<dbReference type="Pfam" id="PF14432">
    <property type="entry name" value="DYW_deaminase"/>
    <property type="match status" value="1"/>
</dbReference>
<keyword evidence="7" id="KW-1185">Reference proteome</keyword>
<evidence type="ECO:0000256" key="3">
    <source>
        <dbReference type="PROSITE-ProRule" id="PRU00708"/>
    </source>
</evidence>
<dbReference type="STRING" id="93759.A0A1R3J1A0"/>
<feature type="repeat" description="PPR" evidence="3">
    <location>
        <begin position="384"/>
        <end position="418"/>
    </location>
</feature>
<dbReference type="PANTHER" id="PTHR47926">
    <property type="entry name" value="PENTATRICOPEPTIDE REPEAT-CONTAINING PROTEIN"/>
    <property type="match status" value="1"/>
</dbReference>
<evidence type="ECO:0000259" key="5">
    <source>
        <dbReference type="Pfam" id="PF14432"/>
    </source>
</evidence>